<dbReference type="Proteomes" id="UP001279734">
    <property type="component" value="Unassembled WGS sequence"/>
</dbReference>
<sequence>MDWTLPGLDVEVPFDAMELHICSTALMCLVALLFLRWLIFMQDCLSIVHHLVVWKCQVSYPWESRALCLVLCPNGWSGSLTDADCILGMSMMIHYSADGEPLPISACPLKLDSFCAVLALLDEDAAAGCLMLMAWMILRSTASGNVVRLWNSLQVFEVSILSLLKLMLNCYLCRWRLMTLCLAECSGCEDLKPSISSCDDRFPAVSSALSSACSVVEWYMLECTHTGFL</sequence>
<dbReference type="EMBL" id="BSYO01000021">
    <property type="protein sequence ID" value="GMH19613.1"/>
    <property type="molecule type" value="Genomic_DNA"/>
</dbReference>
<feature type="transmembrane region" description="Helical" evidence="1">
    <location>
        <begin position="20"/>
        <end position="39"/>
    </location>
</feature>
<name>A0AAD3SY68_NEPGR</name>
<evidence type="ECO:0000313" key="3">
    <source>
        <dbReference type="Proteomes" id="UP001279734"/>
    </source>
</evidence>
<dbReference type="AlphaFoldDB" id="A0AAD3SY68"/>
<keyword evidence="1" id="KW-0812">Transmembrane</keyword>
<keyword evidence="1" id="KW-1133">Transmembrane helix</keyword>
<comment type="caution">
    <text evidence="2">The sequence shown here is derived from an EMBL/GenBank/DDBJ whole genome shotgun (WGS) entry which is preliminary data.</text>
</comment>
<evidence type="ECO:0000313" key="2">
    <source>
        <dbReference type="EMBL" id="GMH19613.1"/>
    </source>
</evidence>
<keyword evidence="3" id="KW-1185">Reference proteome</keyword>
<gene>
    <name evidence="2" type="ORF">Nepgr_021454</name>
</gene>
<evidence type="ECO:0000256" key="1">
    <source>
        <dbReference type="SAM" id="Phobius"/>
    </source>
</evidence>
<reference evidence="2" key="1">
    <citation type="submission" date="2023-05" db="EMBL/GenBank/DDBJ databases">
        <title>Nepenthes gracilis genome sequencing.</title>
        <authorList>
            <person name="Fukushima K."/>
        </authorList>
    </citation>
    <scope>NUCLEOTIDE SEQUENCE</scope>
    <source>
        <strain evidence="2">SING2019-196</strain>
    </source>
</reference>
<proteinExistence type="predicted"/>
<organism evidence="2 3">
    <name type="scientific">Nepenthes gracilis</name>
    <name type="common">Slender pitcher plant</name>
    <dbReference type="NCBI Taxonomy" id="150966"/>
    <lineage>
        <taxon>Eukaryota</taxon>
        <taxon>Viridiplantae</taxon>
        <taxon>Streptophyta</taxon>
        <taxon>Embryophyta</taxon>
        <taxon>Tracheophyta</taxon>
        <taxon>Spermatophyta</taxon>
        <taxon>Magnoliopsida</taxon>
        <taxon>eudicotyledons</taxon>
        <taxon>Gunneridae</taxon>
        <taxon>Pentapetalae</taxon>
        <taxon>Caryophyllales</taxon>
        <taxon>Nepenthaceae</taxon>
        <taxon>Nepenthes</taxon>
    </lineage>
</organism>
<keyword evidence="1" id="KW-0472">Membrane</keyword>
<accession>A0AAD3SY68</accession>
<protein>
    <submittedName>
        <fullName evidence="2">Uncharacterized protein</fullName>
    </submittedName>
</protein>